<feature type="compositionally biased region" description="Basic and acidic residues" evidence="1">
    <location>
        <begin position="72"/>
        <end position="82"/>
    </location>
</feature>
<dbReference type="InterPro" id="IPR046151">
    <property type="entry name" value="DUF6153"/>
</dbReference>
<reference evidence="4" key="1">
    <citation type="journal article" date="2019" name="Int. J. Syst. Evol. Microbiol.">
        <title>The Global Catalogue of Microorganisms (GCM) 10K type strain sequencing project: providing services to taxonomists for standard genome sequencing and annotation.</title>
        <authorList>
            <consortium name="The Broad Institute Genomics Platform"/>
            <consortium name="The Broad Institute Genome Sequencing Center for Infectious Disease"/>
            <person name="Wu L."/>
            <person name="Ma J."/>
        </authorList>
    </citation>
    <scope>NUCLEOTIDE SEQUENCE [LARGE SCALE GENOMIC DNA]</scope>
    <source>
        <strain evidence="4">JCM 14902</strain>
    </source>
</reference>
<sequence>MRTVRELSHPRSFFVRALLGVALAVGVIAGLLAMHTLSGGDLSHGHSTASLAAVASMDASMPSHAEGSAPAPHERGHGTPTEEHSMLAMACVLGFLITLLVLSIPLTVGRLKARELLPWHGIERAARTLARARPPSLLVLSISRT</sequence>
<gene>
    <name evidence="3" type="ORF">GCM10009777_26250</name>
</gene>
<proteinExistence type="predicted"/>
<feature type="transmembrane region" description="Helical" evidence="2">
    <location>
        <begin position="86"/>
        <end position="108"/>
    </location>
</feature>
<dbReference type="EMBL" id="BAAAOH010000001">
    <property type="protein sequence ID" value="GAA1989766.1"/>
    <property type="molecule type" value="Genomic_DNA"/>
</dbReference>
<name>A0ABP5E4A2_9MICO</name>
<evidence type="ECO:0000313" key="4">
    <source>
        <dbReference type="Proteomes" id="UP001500326"/>
    </source>
</evidence>
<keyword evidence="4" id="KW-1185">Reference proteome</keyword>
<keyword evidence="2" id="KW-0812">Transmembrane</keyword>
<dbReference type="Pfam" id="PF19650">
    <property type="entry name" value="DUF6153"/>
    <property type="match status" value="1"/>
</dbReference>
<protein>
    <submittedName>
        <fullName evidence="3">Uncharacterized protein</fullName>
    </submittedName>
</protein>
<organism evidence="3 4">
    <name type="scientific">Microbacterium pumilum</name>
    <dbReference type="NCBI Taxonomy" id="344165"/>
    <lineage>
        <taxon>Bacteria</taxon>
        <taxon>Bacillati</taxon>
        <taxon>Actinomycetota</taxon>
        <taxon>Actinomycetes</taxon>
        <taxon>Micrococcales</taxon>
        <taxon>Microbacteriaceae</taxon>
        <taxon>Microbacterium</taxon>
    </lineage>
</organism>
<accession>A0ABP5E4A2</accession>
<evidence type="ECO:0000256" key="2">
    <source>
        <dbReference type="SAM" id="Phobius"/>
    </source>
</evidence>
<keyword evidence="2" id="KW-0472">Membrane</keyword>
<dbReference type="RefSeq" id="WP_344062961.1">
    <property type="nucleotide sequence ID" value="NZ_BAAAOH010000001.1"/>
</dbReference>
<keyword evidence="2" id="KW-1133">Transmembrane helix</keyword>
<feature type="transmembrane region" description="Helical" evidence="2">
    <location>
        <begin position="12"/>
        <end position="34"/>
    </location>
</feature>
<dbReference type="Proteomes" id="UP001500326">
    <property type="component" value="Unassembled WGS sequence"/>
</dbReference>
<evidence type="ECO:0000256" key="1">
    <source>
        <dbReference type="SAM" id="MobiDB-lite"/>
    </source>
</evidence>
<feature type="region of interest" description="Disordered" evidence="1">
    <location>
        <begin position="61"/>
        <end position="82"/>
    </location>
</feature>
<evidence type="ECO:0000313" key="3">
    <source>
        <dbReference type="EMBL" id="GAA1989766.1"/>
    </source>
</evidence>
<comment type="caution">
    <text evidence="3">The sequence shown here is derived from an EMBL/GenBank/DDBJ whole genome shotgun (WGS) entry which is preliminary data.</text>
</comment>